<comment type="subcellular location">
    <subcellularLocation>
        <location evidence="2 13">Cell membrane</location>
        <topology evidence="2 13">Multi-pass membrane protein</topology>
    </subcellularLocation>
</comment>
<dbReference type="PROSITE" id="PS50262">
    <property type="entry name" value="G_PROTEIN_RECEP_F1_2"/>
    <property type="match status" value="1"/>
</dbReference>
<dbReference type="FunFam" id="1.20.1070.10:FF:000033">
    <property type="entry name" value="Vomeronasal type-1 receptor"/>
    <property type="match status" value="1"/>
</dbReference>
<dbReference type="GO" id="GO:0019236">
    <property type="term" value="P:response to pheromone"/>
    <property type="evidence" value="ECO:0007669"/>
    <property type="project" value="UniProtKB-KW"/>
</dbReference>
<dbReference type="PANTHER" id="PTHR24062">
    <property type="entry name" value="VOMERONASAL TYPE-1 RECEPTOR"/>
    <property type="match status" value="1"/>
</dbReference>
<feature type="transmembrane region" description="Helical" evidence="13">
    <location>
        <begin position="128"/>
        <end position="147"/>
    </location>
</feature>
<feature type="transmembrane region" description="Helical" evidence="13">
    <location>
        <begin position="178"/>
        <end position="206"/>
    </location>
</feature>
<dbReference type="InParanoid" id="F7E617"/>
<dbReference type="Proteomes" id="UP000002279">
    <property type="component" value="Unplaced"/>
</dbReference>
<name>F7E617_ORNAN</name>
<dbReference type="AlphaFoldDB" id="F7E617"/>
<protein>
    <recommendedName>
        <fullName evidence="13">Vomeronasal type-1 receptor</fullName>
    </recommendedName>
</protein>
<keyword evidence="8 13" id="KW-0297">G-protein coupled receptor</keyword>
<feature type="transmembrane region" description="Helical" evidence="13">
    <location>
        <begin position="233"/>
        <end position="250"/>
    </location>
</feature>
<evidence type="ECO:0000256" key="2">
    <source>
        <dbReference type="ARBA" id="ARBA00004651"/>
    </source>
</evidence>
<keyword evidence="12 13" id="KW-0807">Transducer</keyword>
<keyword evidence="9 13" id="KW-0472">Membrane</keyword>
<evidence type="ECO:0000259" key="14">
    <source>
        <dbReference type="PROSITE" id="PS50262"/>
    </source>
</evidence>
<evidence type="ECO:0000256" key="7">
    <source>
        <dbReference type="ARBA" id="ARBA00022989"/>
    </source>
</evidence>
<accession>F7E617</accession>
<dbReference type="eggNOG" id="ENOG502RD1P">
    <property type="taxonomic scope" value="Eukaryota"/>
</dbReference>
<dbReference type="OrthoDB" id="9446142at2759"/>
<evidence type="ECO:0000256" key="10">
    <source>
        <dbReference type="ARBA" id="ARBA00023170"/>
    </source>
</evidence>
<evidence type="ECO:0000256" key="3">
    <source>
        <dbReference type="ARBA" id="ARBA00010663"/>
    </source>
</evidence>
<keyword evidence="11" id="KW-0325">Glycoprotein</keyword>
<reference evidence="15" key="2">
    <citation type="submission" date="2025-09" db="UniProtKB">
        <authorList>
            <consortium name="Ensembl"/>
        </authorList>
    </citation>
    <scope>IDENTIFICATION</scope>
    <source>
        <strain evidence="15">Glennie</strain>
    </source>
</reference>
<dbReference type="PRINTS" id="PR01534">
    <property type="entry name" value="VOMERONASL1R"/>
</dbReference>
<evidence type="ECO:0000313" key="16">
    <source>
        <dbReference type="Proteomes" id="UP000002279"/>
    </source>
</evidence>
<dbReference type="HOGENOM" id="CLU_058641_4_0_1"/>
<dbReference type="GeneTree" id="ENSGT00960000186612"/>
<evidence type="ECO:0000256" key="13">
    <source>
        <dbReference type="RuleBase" id="RU364061"/>
    </source>
</evidence>
<keyword evidence="6 13" id="KW-0812">Transmembrane</keyword>
<dbReference type="KEGG" id="oaa:114808807"/>
<reference evidence="15" key="1">
    <citation type="submission" date="2025-08" db="UniProtKB">
        <authorList>
            <consortium name="Ensembl"/>
        </authorList>
    </citation>
    <scope>IDENTIFICATION</scope>
    <source>
        <strain evidence="15">Glennie</strain>
    </source>
</reference>
<evidence type="ECO:0000256" key="1">
    <source>
        <dbReference type="ARBA" id="ARBA00003878"/>
    </source>
</evidence>
<evidence type="ECO:0000256" key="11">
    <source>
        <dbReference type="ARBA" id="ARBA00023180"/>
    </source>
</evidence>
<dbReference type="InterPro" id="IPR017452">
    <property type="entry name" value="GPCR_Rhodpsn_7TM"/>
</dbReference>
<dbReference type="GO" id="GO:0005886">
    <property type="term" value="C:plasma membrane"/>
    <property type="evidence" value="ECO:0000318"/>
    <property type="project" value="GO_Central"/>
</dbReference>
<gene>
    <name evidence="15" type="primary">LOC114808807</name>
</gene>
<dbReference type="Ensembl" id="ENSOANT00000021319.2">
    <property type="protein sequence ID" value="ENSOANP00000021316.2"/>
    <property type="gene ID" value="ENSOANG00000013513.2"/>
</dbReference>
<evidence type="ECO:0000256" key="6">
    <source>
        <dbReference type="ARBA" id="ARBA00022692"/>
    </source>
</evidence>
<keyword evidence="16" id="KW-1185">Reference proteome</keyword>
<organism evidence="15 16">
    <name type="scientific">Ornithorhynchus anatinus</name>
    <name type="common">Duckbill platypus</name>
    <dbReference type="NCBI Taxonomy" id="9258"/>
    <lineage>
        <taxon>Eukaryota</taxon>
        <taxon>Metazoa</taxon>
        <taxon>Chordata</taxon>
        <taxon>Craniata</taxon>
        <taxon>Vertebrata</taxon>
        <taxon>Euteleostomi</taxon>
        <taxon>Mammalia</taxon>
        <taxon>Monotremata</taxon>
        <taxon>Ornithorhynchidae</taxon>
        <taxon>Ornithorhynchus</taxon>
    </lineage>
</organism>
<keyword evidence="7 13" id="KW-1133">Transmembrane helix</keyword>
<dbReference type="GO" id="GO:0005550">
    <property type="term" value="F:pheromone binding"/>
    <property type="evidence" value="ECO:0000318"/>
    <property type="project" value="GO_Central"/>
</dbReference>
<sequence length="320" mass="36161">MFSSDLILGISFFSQTVVGVLGNSAMFLLYVHIFMAQPQQKKPTDLILTHLTIANTMTLLTRGIPETMVALGMKNILDDAGCKVVLYIRRVARGLSICTTCHLSVFQAITISPSTSWWSQVKPRAPHYILPSFFIFWFLNLVIYIILIKSAQATKNITMMEHMYISKYCSAMPKSNEFMALTLITTTFGDVILVCLMSWASGYMVIVLHRHHRQVQHIHSTSRSPKSSTETRAINTILLLVTCFVCFYWLDSFMNIYLSFVKGYEREVQSTMAFLSTCFPSLSPLVLISRDPRFPRPHSLIKKVKCPASSDVPGDIHIVA</sequence>
<dbReference type="Pfam" id="PF03402">
    <property type="entry name" value="V1R"/>
    <property type="match status" value="1"/>
</dbReference>
<evidence type="ECO:0000256" key="12">
    <source>
        <dbReference type="ARBA" id="ARBA00023224"/>
    </source>
</evidence>
<dbReference type="FunCoup" id="F7E617">
    <property type="interactions" value="3"/>
</dbReference>
<keyword evidence="10 13" id="KW-0675">Receptor</keyword>
<comment type="similarity">
    <text evidence="3 13">Belongs to the G-protein coupled receptor 1 family.</text>
</comment>
<comment type="caution">
    <text evidence="13">Lacks conserved residue(s) required for the propagation of feature annotation.</text>
</comment>
<dbReference type="GeneID" id="114808807"/>
<evidence type="ECO:0000256" key="9">
    <source>
        <dbReference type="ARBA" id="ARBA00023136"/>
    </source>
</evidence>
<comment type="function">
    <text evidence="1">Putative pheromone receptor.</text>
</comment>
<dbReference type="OMA" id="PKSNEFM"/>
<feature type="domain" description="G-protein coupled receptors family 1 profile" evidence="14">
    <location>
        <begin position="22"/>
        <end position="287"/>
    </location>
</feature>
<dbReference type="RefSeq" id="XP_028912519.1">
    <property type="nucleotide sequence ID" value="XM_029056686.1"/>
</dbReference>
<keyword evidence="4 13" id="KW-1003">Cell membrane</keyword>
<feature type="transmembrane region" description="Helical" evidence="13">
    <location>
        <begin position="6"/>
        <end position="31"/>
    </location>
</feature>
<dbReference type="SUPFAM" id="SSF81321">
    <property type="entry name" value="Family A G protein-coupled receptor-like"/>
    <property type="match status" value="1"/>
</dbReference>
<evidence type="ECO:0000313" key="15">
    <source>
        <dbReference type="Ensembl" id="ENSOANP00000021316.2"/>
    </source>
</evidence>
<dbReference type="GO" id="GO:0007606">
    <property type="term" value="P:sensory perception of chemical stimulus"/>
    <property type="evidence" value="ECO:0007669"/>
    <property type="project" value="UniProtKB-ARBA"/>
</dbReference>
<proteinExistence type="inferred from homology"/>
<keyword evidence="5 13" id="KW-0589">Pheromone response</keyword>
<evidence type="ECO:0000256" key="8">
    <source>
        <dbReference type="ARBA" id="ARBA00023040"/>
    </source>
</evidence>
<evidence type="ECO:0000256" key="4">
    <source>
        <dbReference type="ARBA" id="ARBA00022475"/>
    </source>
</evidence>
<dbReference type="GO" id="GO:0016503">
    <property type="term" value="F:pheromone receptor activity"/>
    <property type="evidence" value="ECO:0007669"/>
    <property type="project" value="InterPro"/>
</dbReference>
<dbReference type="Gene3D" id="1.20.1070.10">
    <property type="entry name" value="Rhodopsin 7-helix transmembrane proteins"/>
    <property type="match status" value="1"/>
</dbReference>
<evidence type="ECO:0000256" key="5">
    <source>
        <dbReference type="ARBA" id="ARBA00022507"/>
    </source>
</evidence>
<dbReference type="InterPro" id="IPR004072">
    <property type="entry name" value="Vmron_rcpt_1"/>
</dbReference>